<feature type="domain" description="Beta-lactamase-related" evidence="2">
    <location>
        <begin position="47"/>
        <end position="415"/>
    </location>
</feature>
<feature type="chain" id="PRO_5012685010" evidence="1">
    <location>
        <begin position="25"/>
        <end position="432"/>
    </location>
</feature>
<protein>
    <submittedName>
        <fullName evidence="3">CubicO group peptidase, beta-lactamase class C family</fullName>
    </submittedName>
</protein>
<name>A0A1T5BM02_9SPHN</name>
<dbReference type="InterPro" id="IPR012338">
    <property type="entry name" value="Beta-lactam/transpept-like"/>
</dbReference>
<accession>A0A1T5BM02</accession>
<evidence type="ECO:0000313" key="4">
    <source>
        <dbReference type="Proteomes" id="UP000189818"/>
    </source>
</evidence>
<evidence type="ECO:0000259" key="2">
    <source>
        <dbReference type="Pfam" id="PF00144"/>
    </source>
</evidence>
<dbReference type="Pfam" id="PF00144">
    <property type="entry name" value="Beta-lactamase"/>
    <property type="match status" value="1"/>
</dbReference>
<sequence length="432" mass="47521">MSRFMKGIVAPAIMLASIPQPVLAYSLGHSDPKATGFSAAGLDRVTDFFEDEVRTGRIPGAIVLIQRNDKAAYFEGFGVRDPATKTPMTPDTIFRIYSMTKPVVSVAAMMLVEEGRLALDEPLSTYIPSFANMKVGVERKGVDGKIELELVEADRPITIQDLMRHTSGIVYGFFGADTVNKMYLRAGLFDPLTLSNEEYVERVAKLPLRNQPGTTWDYGYGTDVLGRVVEIVSGQSLYGFLKDRLFDPLGMNSTSFYVADQAKFPMVAEPFPKDRFVSATTGMNDPREPRKWESAGGGLVSTPVDYLRFAQMLLHGGALDGKRYLSPKTVAFMTSNHIGPSTNIKPNAATQNALMGVGYGFGLGFAVRTDPGDSPKIGSVGEFSWLGFAGTEFWVDPKEGMIAIMMTQTMSGQQRIRMRQRFHNLVYGAFEK</sequence>
<organism evidence="3 4">
    <name type="scientific">Rhizorhabdus histidinilytica</name>
    <dbReference type="NCBI Taxonomy" id="439228"/>
    <lineage>
        <taxon>Bacteria</taxon>
        <taxon>Pseudomonadati</taxon>
        <taxon>Pseudomonadota</taxon>
        <taxon>Alphaproteobacteria</taxon>
        <taxon>Sphingomonadales</taxon>
        <taxon>Sphingomonadaceae</taxon>
        <taxon>Rhizorhabdus</taxon>
    </lineage>
</organism>
<keyword evidence="1" id="KW-0732">Signal</keyword>
<proteinExistence type="predicted"/>
<keyword evidence="4" id="KW-1185">Reference proteome</keyword>
<dbReference type="PANTHER" id="PTHR43283:SF3">
    <property type="entry name" value="BETA-LACTAMASE FAMILY PROTEIN (AFU_ORTHOLOGUE AFUA_5G07500)"/>
    <property type="match status" value="1"/>
</dbReference>
<dbReference type="SUPFAM" id="SSF56601">
    <property type="entry name" value="beta-lactamase/transpeptidase-like"/>
    <property type="match status" value="1"/>
</dbReference>
<evidence type="ECO:0000313" key="3">
    <source>
        <dbReference type="EMBL" id="SKB48117.1"/>
    </source>
</evidence>
<dbReference type="InterPro" id="IPR001466">
    <property type="entry name" value="Beta-lactam-related"/>
</dbReference>
<gene>
    <name evidence="3" type="ORF">SAMN06295920_103103</name>
</gene>
<dbReference type="PANTHER" id="PTHR43283">
    <property type="entry name" value="BETA-LACTAMASE-RELATED"/>
    <property type="match status" value="1"/>
</dbReference>
<dbReference type="EMBL" id="FUYM01000003">
    <property type="protein sequence ID" value="SKB48117.1"/>
    <property type="molecule type" value="Genomic_DNA"/>
</dbReference>
<feature type="signal peptide" evidence="1">
    <location>
        <begin position="1"/>
        <end position="24"/>
    </location>
</feature>
<dbReference type="Proteomes" id="UP000189818">
    <property type="component" value="Unassembled WGS sequence"/>
</dbReference>
<reference evidence="4" key="1">
    <citation type="submission" date="2017-02" db="EMBL/GenBank/DDBJ databases">
        <authorList>
            <person name="Varghese N."/>
            <person name="Submissions S."/>
        </authorList>
    </citation>
    <scope>NUCLEOTIDE SEQUENCE [LARGE SCALE GENOMIC DNA]</scope>
    <source>
        <strain evidence="4">UM2</strain>
    </source>
</reference>
<evidence type="ECO:0000256" key="1">
    <source>
        <dbReference type="SAM" id="SignalP"/>
    </source>
</evidence>
<dbReference type="InterPro" id="IPR050789">
    <property type="entry name" value="Diverse_Enzym_Activities"/>
</dbReference>
<dbReference type="STRING" id="439228.SAMN06295920_103103"/>
<dbReference type="Gene3D" id="3.40.710.10">
    <property type="entry name" value="DD-peptidase/beta-lactamase superfamily"/>
    <property type="match status" value="1"/>
</dbReference>
<dbReference type="AlphaFoldDB" id="A0A1T5BM02"/>
<dbReference type="OrthoDB" id="9808046at2"/>